<evidence type="ECO:0000256" key="1">
    <source>
        <dbReference type="ARBA" id="ARBA00009981"/>
    </source>
</evidence>
<name>I9N0A4_RHILT</name>
<proteinExistence type="inferred from homology"/>
<dbReference type="Gene3D" id="3.40.1620.10">
    <property type="entry name" value="YefM-like domain"/>
    <property type="match status" value="1"/>
</dbReference>
<dbReference type="EMBL" id="JH719382">
    <property type="protein sequence ID" value="EJB01304.1"/>
    <property type="molecule type" value="Genomic_DNA"/>
</dbReference>
<dbReference type="OrthoDB" id="165038at2"/>
<protein>
    <recommendedName>
        <fullName evidence="2">Antitoxin</fullName>
    </recommendedName>
</protein>
<dbReference type="InterPro" id="IPR036165">
    <property type="entry name" value="YefM-like_sf"/>
</dbReference>
<dbReference type="NCBIfam" id="TIGR01552">
    <property type="entry name" value="phd_fam"/>
    <property type="match status" value="1"/>
</dbReference>
<reference evidence="3 4" key="1">
    <citation type="submission" date="2012-02" db="EMBL/GenBank/DDBJ databases">
        <title>Improved High-Quality Draft Sequence of Rhizobium leguminosarum bv. trifolii WSM597.</title>
        <authorList>
            <consortium name="US DOE Joint Genome Institute"/>
            <person name="Lucas S."/>
            <person name="Han J."/>
            <person name="Lapidus A."/>
            <person name="Cheng J.-F."/>
            <person name="Goodwin L."/>
            <person name="Pitluck S."/>
            <person name="Peters L."/>
            <person name="Ovchinnikova G."/>
            <person name="Held B."/>
            <person name="Detter J.C."/>
            <person name="Han C."/>
            <person name="Tapia R."/>
            <person name="Land M."/>
            <person name="Hauser L."/>
            <person name="Kyrpides N."/>
            <person name="Ivanova N."/>
            <person name="Pagani I."/>
            <person name="Brau L."/>
            <person name="Yates R."/>
            <person name="O'Hara G."/>
            <person name="Rui T."/>
            <person name="Howieson J."/>
            <person name="Reeve W."/>
            <person name="Woyke T."/>
        </authorList>
    </citation>
    <scope>NUCLEOTIDE SEQUENCE [LARGE SCALE GENOMIC DNA]</scope>
    <source>
        <strain evidence="3 4">WSM597</strain>
    </source>
</reference>
<comment type="function">
    <text evidence="2">Antitoxin component of a type II toxin-antitoxin (TA) system.</text>
</comment>
<dbReference type="Pfam" id="PF02604">
    <property type="entry name" value="PhdYeFM_antitox"/>
    <property type="match status" value="1"/>
</dbReference>
<evidence type="ECO:0000313" key="3">
    <source>
        <dbReference type="EMBL" id="EJB01304.1"/>
    </source>
</evidence>
<comment type="similarity">
    <text evidence="1 2">Belongs to the phD/YefM antitoxin family.</text>
</comment>
<dbReference type="InterPro" id="IPR006442">
    <property type="entry name" value="Antitoxin_Phd/YefM"/>
</dbReference>
<dbReference type="HOGENOM" id="CLU_172502_0_0_5"/>
<dbReference type="SUPFAM" id="SSF143120">
    <property type="entry name" value="YefM-like"/>
    <property type="match status" value="1"/>
</dbReference>
<organism evidence="3 4">
    <name type="scientific">Rhizobium leguminosarum bv. trifolii WSM597</name>
    <dbReference type="NCBI Taxonomy" id="754764"/>
    <lineage>
        <taxon>Bacteria</taxon>
        <taxon>Pseudomonadati</taxon>
        <taxon>Pseudomonadota</taxon>
        <taxon>Alphaproteobacteria</taxon>
        <taxon>Hyphomicrobiales</taxon>
        <taxon>Rhizobiaceae</taxon>
        <taxon>Rhizobium/Agrobacterium group</taxon>
        <taxon>Rhizobium</taxon>
    </lineage>
</organism>
<dbReference type="AlphaFoldDB" id="I9N0A4"/>
<sequence>MNTKTVSTAEFIRHFGHYHDEARRAPITLTKHGRESLVVLSTELFERLKGNEDPRRVYAAGETPSELAQLLIGELDRQSADYKAGDHDG</sequence>
<gene>
    <name evidence="3" type="ORF">Rleg9DRAFT_0033</name>
</gene>
<evidence type="ECO:0000313" key="4">
    <source>
        <dbReference type="Proteomes" id="UP000005092"/>
    </source>
</evidence>
<evidence type="ECO:0000256" key="2">
    <source>
        <dbReference type="RuleBase" id="RU362080"/>
    </source>
</evidence>
<accession>I9N0A4</accession>
<dbReference type="RefSeq" id="WP_003594533.1">
    <property type="nucleotide sequence ID" value="NZ_JH719382.1"/>
</dbReference>
<dbReference type="Proteomes" id="UP000005092">
    <property type="component" value="Unassembled WGS sequence"/>
</dbReference>